<evidence type="ECO:0000313" key="4">
    <source>
        <dbReference type="Proteomes" id="UP000604825"/>
    </source>
</evidence>
<dbReference type="PANTHER" id="PTHR34223">
    <property type="entry name" value="OS11G0201299 PROTEIN"/>
    <property type="match status" value="1"/>
</dbReference>
<name>A0A811QCJ5_9POAL</name>
<feature type="compositionally biased region" description="Basic residues" evidence="1">
    <location>
        <begin position="1"/>
        <end position="12"/>
    </location>
</feature>
<sequence>MPPRKRGRKVKRTAPPSAGRPSLDALPDEVLHHMLSFLPAQEAVRTCVLARRWRHLWKSATGLRILCGNGHEAASVSELREFVYHLLLLRGGSPLDTCVLDLCGYEDEDIPLMRLWIRHVLMCKVQALSLDIGRFTIPGDPCLEVGNLPLVSQNLKRLKLESQQVNDSFLDFSRCPALEVLKFDDCEFLDCHRISSQSLKFLSFSNCDFDTEFCTYIYALNLISLWLEVTEGWTPLLERMPSLVEAVVKIKFSDDSYCGRCGDEDCSSRYTVHGDSVDTVLLQCLSEAQSLVLMSDIRVESKTEVEMKGSPDTMEKSNVISEHLKIVEVKCEVVDEKVLNVLKFLSKLSICSFRFQF</sequence>
<dbReference type="Gene3D" id="1.20.1280.50">
    <property type="match status" value="1"/>
</dbReference>
<dbReference type="Gene3D" id="3.80.10.10">
    <property type="entry name" value="Ribonuclease Inhibitor"/>
    <property type="match status" value="1"/>
</dbReference>
<dbReference type="PANTHER" id="PTHR34223:SF80">
    <property type="entry name" value="OS11G0205900 PROTEIN"/>
    <property type="match status" value="1"/>
</dbReference>
<gene>
    <name evidence="3" type="ORF">NCGR_LOCUS37448</name>
</gene>
<dbReference type="Pfam" id="PF00646">
    <property type="entry name" value="F-box"/>
    <property type="match status" value="1"/>
</dbReference>
<dbReference type="Proteomes" id="UP000604825">
    <property type="component" value="Unassembled WGS sequence"/>
</dbReference>
<evidence type="ECO:0000256" key="1">
    <source>
        <dbReference type="SAM" id="MobiDB-lite"/>
    </source>
</evidence>
<dbReference type="InterPro" id="IPR036047">
    <property type="entry name" value="F-box-like_dom_sf"/>
</dbReference>
<feature type="domain" description="F-box" evidence="2">
    <location>
        <begin position="20"/>
        <end position="66"/>
    </location>
</feature>
<dbReference type="InterPro" id="IPR053197">
    <property type="entry name" value="F-box_SCFL_complex_component"/>
</dbReference>
<keyword evidence="4" id="KW-1185">Reference proteome</keyword>
<accession>A0A811QCJ5</accession>
<evidence type="ECO:0000313" key="3">
    <source>
        <dbReference type="EMBL" id="CAD6253830.1"/>
    </source>
</evidence>
<dbReference type="CDD" id="cd22160">
    <property type="entry name" value="F-box_AtFBL13-like"/>
    <property type="match status" value="1"/>
</dbReference>
<dbReference type="AlphaFoldDB" id="A0A811QCJ5"/>
<dbReference type="PROSITE" id="PS50181">
    <property type="entry name" value="FBOX"/>
    <property type="match status" value="1"/>
</dbReference>
<protein>
    <recommendedName>
        <fullName evidence="2">F-box domain-containing protein</fullName>
    </recommendedName>
</protein>
<dbReference type="InterPro" id="IPR053781">
    <property type="entry name" value="F-box_AtFBL13-like"/>
</dbReference>
<dbReference type="InterPro" id="IPR001810">
    <property type="entry name" value="F-box_dom"/>
</dbReference>
<evidence type="ECO:0000259" key="2">
    <source>
        <dbReference type="PROSITE" id="PS50181"/>
    </source>
</evidence>
<dbReference type="SUPFAM" id="SSF52047">
    <property type="entry name" value="RNI-like"/>
    <property type="match status" value="1"/>
</dbReference>
<feature type="region of interest" description="Disordered" evidence="1">
    <location>
        <begin position="1"/>
        <end position="23"/>
    </location>
</feature>
<comment type="caution">
    <text evidence="3">The sequence shown here is derived from an EMBL/GenBank/DDBJ whole genome shotgun (WGS) entry which is preliminary data.</text>
</comment>
<dbReference type="InterPro" id="IPR032675">
    <property type="entry name" value="LRR_dom_sf"/>
</dbReference>
<dbReference type="SUPFAM" id="SSF81383">
    <property type="entry name" value="F-box domain"/>
    <property type="match status" value="1"/>
</dbReference>
<organism evidence="3 4">
    <name type="scientific">Miscanthus lutarioriparius</name>
    <dbReference type="NCBI Taxonomy" id="422564"/>
    <lineage>
        <taxon>Eukaryota</taxon>
        <taxon>Viridiplantae</taxon>
        <taxon>Streptophyta</taxon>
        <taxon>Embryophyta</taxon>
        <taxon>Tracheophyta</taxon>
        <taxon>Spermatophyta</taxon>
        <taxon>Magnoliopsida</taxon>
        <taxon>Liliopsida</taxon>
        <taxon>Poales</taxon>
        <taxon>Poaceae</taxon>
        <taxon>PACMAD clade</taxon>
        <taxon>Panicoideae</taxon>
        <taxon>Andropogonodae</taxon>
        <taxon>Andropogoneae</taxon>
        <taxon>Saccharinae</taxon>
        <taxon>Miscanthus</taxon>
    </lineage>
</organism>
<reference evidence="3" key="1">
    <citation type="submission" date="2020-10" db="EMBL/GenBank/DDBJ databases">
        <authorList>
            <person name="Han B."/>
            <person name="Lu T."/>
            <person name="Zhao Q."/>
            <person name="Huang X."/>
            <person name="Zhao Y."/>
        </authorList>
    </citation>
    <scope>NUCLEOTIDE SEQUENCE</scope>
</reference>
<proteinExistence type="predicted"/>
<dbReference type="OrthoDB" id="690775at2759"/>
<dbReference type="EMBL" id="CAJGYO010000009">
    <property type="protein sequence ID" value="CAD6253830.1"/>
    <property type="molecule type" value="Genomic_DNA"/>
</dbReference>